<protein>
    <submittedName>
        <fullName evidence="1">Uncharacterized protein</fullName>
    </submittedName>
</protein>
<gene>
    <name evidence="1" type="ORF">GCM10008027_10240</name>
</gene>
<dbReference type="Proteomes" id="UP000638462">
    <property type="component" value="Unassembled WGS sequence"/>
</dbReference>
<name>A0ABQ1T9F3_9GAMM</name>
<reference evidence="2" key="1">
    <citation type="journal article" date="2019" name="Int. J. Syst. Evol. Microbiol.">
        <title>The Global Catalogue of Microorganisms (GCM) 10K type strain sequencing project: providing services to taxonomists for standard genome sequencing and annotation.</title>
        <authorList>
            <consortium name="The Broad Institute Genomics Platform"/>
            <consortium name="The Broad Institute Genome Sequencing Center for Infectious Disease"/>
            <person name="Wu L."/>
            <person name="Ma J."/>
        </authorList>
    </citation>
    <scope>NUCLEOTIDE SEQUENCE [LARGE SCALE GENOMIC DNA]</scope>
    <source>
        <strain evidence="2">CGMCC 1.15394</strain>
    </source>
</reference>
<evidence type="ECO:0000313" key="2">
    <source>
        <dbReference type="Proteomes" id="UP000638462"/>
    </source>
</evidence>
<proteinExistence type="predicted"/>
<evidence type="ECO:0000313" key="1">
    <source>
        <dbReference type="EMBL" id="GGE87345.1"/>
    </source>
</evidence>
<sequence>MCRGKTAVKNVIKDSGIDETQLDLITLLKGKQSANRTTLYVSNADPISPAGYWQALQNKSVTVVHYSNLNHTRMVSLINQAMRNEVLHRLM</sequence>
<keyword evidence="2" id="KW-1185">Reference proteome</keyword>
<organism evidence="1 2">
    <name type="scientific">Pseudoalteromonas gelatinilytica</name>
    <dbReference type="NCBI Taxonomy" id="1703256"/>
    <lineage>
        <taxon>Bacteria</taxon>
        <taxon>Pseudomonadati</taxon>
        <taxon>Pseudomonadota</taxon>
        <taxon>Gammaproteobacteria</taxon>
        <taxon>Alteromonadales</taxon>
        <taxon>Pseudoalteromonadaceae</taxon>
        <taxon>Pseudoalteromonas</taxon>
    </lineage>
</organism>
<dbReference type="EMBL" id="BMIT01000003">
    <property type="protein sequence ID" value="GGE87345.1"/>
    <property type="molecule type" value="Genomic_DNA"/>
</dbReference>
<accession>A0ABQ1T9F3</accession>
<comment type="caution">
    <text evidence="1">The sequence shown here is derived from an EMBL/GenBank/DDBJ whole genome shotgun (WGS) entry which is preliminary data.</text>
</comment>